<evidence type="ECO:0000313" key="12">
    <source>
        <dbReference type="Proteomes" id="UP001186944"/>
    </source>
</evidence>
<keyword evidence="6 9" id="KW-0472">Membrane</keyword>
<feature type="domain" description="G-protein coupled receptors family 1 profile" evidence="10">
    <location>
        <begin position="61"/>
        <end position="323"/>
    </location>
</feature>
<comment type="caution">
    <text evidence="11">The sequence shown here is derived from an EMBL/GenBank/DDBJ whole genome shotgun (WGS) entry which is preliminary data.</text>
</comment>
<dbReference type="SUPFAM" id="SSF81321">
    <property type="entry name" value="Family A G protein-coupled receptor-like"/>
    <property type="match status" value="1"/>
</dbReference>
<feature type="transmembrane region" description="Helical" evidence="9">
    <location>
        <begin position="209"/>
        <end position="231"/>
    </location>
</feature>
<evidence type="ECO:0000259" key="10">
    <source>
        <dbReference type="PROSITE" id="PS50262"/>
    </source>
</evidence>
<evidence type="ECO:0000313" key="11">
    <source>
        <dbReference type="EMBL" id="KAK3108113.1"/>
    </source>
</evidence>
<keyword evidence="8" id="KW-0807">Transducer</keyword>
<evidence type="ECO:0000256" key="3">
    <source>
        <dbReference type="ARBA" id="ARBA00022692"/>
    </source>
</evidence>
<comment type="subcellular location">
    <subcellularLocation>
        <location evidence="1">Cell membrane</location>
        <topology evidence="1">Multi-pass membrane protein</topology>
    </subcellularLocation>
</comment>
<reference evidence="11" key="1">
    <citation type="submission" date="2019-08" db="EMBL/GenBank/DDBJ databases">
        <title>The improved chromosome-level genome for the pearl oyster Pinctada fucata martensii using PacBio sequencing and Hi-C.</title>
        <authorList>
            <person name="Zheng Z."/>
        </authorList>
    </citation>
    <scope>NUCLEOTIDE SEQUENCE</scope>
    <source>
        <strain evidence="11">ZZ-2019</strain>
        <tissue evidence="11">Adductor muscle</tissue>
    </source>
</reference>
<evidence type="ECO:0000256" key="1">
    <source>
        <dbReference type="ARBA" id="ARBA00004651"/>
    </source>
</evidence>
<dbReference type="InterPro" id="IPR017452">
    <property type="entry name" value="GPCR_Rhodpsn_7TM"/>
</dbReference>
<keyword evidence="2" id="KW-1003">Cell membrane</keyword>
<dbReference type="PANTHER" id="PTHR24247">
    <property type="entry name" value="5-HYDROXYTRYPTAMINE RECEPTOR"/>
    <property type="match status" value="1"/>
</dbReference>
<feature type="transmembrane region" description="Helical" evidence="9">
    <location>
        <begin position="47"/>
        <end position="69"/>
    </location>
</feature>
<feature type="transmembrane region" description="Helical" evidence="9">
    <location>
        <begin position="119"/>
        <end position="141"/>
    </location>
</feature>
<dbReference type="GO" id="GO:0004993">
    <property type="term" value="F:G protein-coupled serotonin receptor activity"/>
    <property type="evidence" value="ECO:0007669"/>
    <property type="project" value="TreeGrafter"/>
</dbReference>
<dbReference type="GO" id="GO:0007187">
    <property type="term" value="P:G protein-coupled receptor signaling pathway, coupled to cyclic nucleotide second messenger"/>
    <property type="evidence" value="ECO:0007669"/>
    <property type="project" value="TreeGrafter"/>
</dbReference>
<proteinExistence type="predicted"/>
<evidence type="ECO:0000256" key="5">
    <source>
        <dbReference type="ARBA" id="ARBA00023040"/>
    </source>
</evidence>
<feature type="transmembrane region" description="Helical" evidence="9">
    <location>
        <begin position="81"/>
        <end position="99"/>
    </location>
</feature>
<sequence length="368" mass="41791">MEYTEYNRSIYPDYDQYGLFLLDLPYGNLTALLDSVKEEHDVHSSNIVIFAIVLSILSLLINAILIIVILTSDTLRYQSSYLCIANISIVNSVLSIFVTPLAVHLELKTIWDLGHTTCAVWIIMDVLLPFVTMLILLTMSLDSLIYTISVEFYRKTETITKMAVLIILPWVIAITTVVPLWIMGRKPLPEIDGVCIYGLEEEAALASPLITYFVPTGMIVITITISIANILRQNDIDEELTASTYMSNSSSLERNKRAHFSYNGKCSIGTVCLASSLFVAMWFPHQFVCILLTYCDNCFPPYSVIMGFTWLGASTSLFVPFTFLDQRLRCRLRTFYWFLVGRLCTREDDDEDEDTETHLIHTQARSSI</sequence>
<keyword evidence="12" id="KW-1185">Reference proteome</keyword>
<keyword evidence="5" id="KW-0297">G-protein coupled receptor</keyword>
<name>A0AA89CAH0_PINIB</name>
<protein>
    <recommendedName>
        <fullName evidence="10">G-protein coupled receptors family 1 profile domain-containing protein</fullName>
    </recommendedName>
</protein>
<dbReference type="InterPro" id="IPR000276">
    <property type="entry name" value="GPCR_Rhodpsn"/>
</dbReference>
<dbReference type="GO" id="GO:0045202">
    <property type="term" value="C:synapse"/>
    <property type="evidence" value="ECO:0007669"/>
    <property type="project" value="GOC"/>
</dbReference>
<evidence type="ECO:0000256" key="7">
    <source>
        <dbReference type="ARBA" id="ARBA00023170"/>
    </source>
</evidence>
<feature type="transmembrane region" description="Helical" evidence="9">
    <location>
        <begin position="162"/>
        <end position="182"/>
    </location>
</feature>
<feature type="transmembrane region" description="Helical" evidence="9">
    <location>
        <begin position="262"/>
        <end position="283"/>
    </location>
</feature>
<keyword evidence="4 9" id="KW-1133">Transmembrane helix</keyword>
<evidence type="ECO:0000256" key="6">
    <source>
        <dbReference type="ARBA" id="ARBA00023136"/>
    </source>
</evidence>
<evidence type="ECO:0000256" key="2">
    <source>
        <dbReference type="ARBA" id="ARBA00022475"/>
    </source>
</evidence>
<evidence type="ECO:0000256" key="8">
    <source>
        <dbReference type="ARBA" id="ARBA00023224"/>
    </source>
</evidence>
<evidence type="ECO:0000256" key="4">
    <source>
        <dbReference type="ARBA" id="ARBA00022989"/>
    </source>
</evidence>
<dbReference type="Proteomes" id="UP001186944">
    <property type="component" value="Unassembled WGS sequence"/>
</dbReference>
<organism evidence="11 12">
    <name type="scientific">Pinctada imbricata</name>
    <name type="common">Atlantic pearl-oyster</name>
    <name type="synonym">Pinctada martensii</name>
    <dbReference type="NCBI Taxonomy" id="66713"/>
    <lineage>
        <taxon>Eukaryota</taxon>
        <taxon>Metazoa</taxon>
        <taxon>Spiralia</taxon>
        <taxon>Lophotrochozoa</taxon>
        <taxon>Mollusca</taxon>
        <taxon>Bivalvia</taxon>
        <taxon>Autobranchia</taxon>
        <taxon>Pteriomorphia</taxon>
        <taxon>Pterioida</taxon>
        <taxon>Pterioidea</taxon>
        <taxon>Pteriidae</taxon>
        <taxon>Pinctada</taxon>
    </lineage>
</organism>
<dbReference type="Gene3D" id="1.20.1070.10">
    <property type="entry name" value="Rhodopsin 7-helix transmembrane proteins"/>
    <property type="match status" value="1"/>
</dbReference>
<keyword evidence="7" id="KW-0675">Receptor</keyword>
<dbReference type="PANTHER" id="PTHR24247:SF267">
    <property type="entry name" value="G-PROTEIN COUPLED RECEPTORS FAMILY 1 PROFILE DOMAIN-CONTAINING PROTEIN"/>
    <property type="match status" value="1"/>
</dbReference>
<evidence type="ECO:0000256" key="9">
    <source>
        <dbReference type="SAM" id="Phobius"/>
    </source>
</evidence>
<dbReference type="GO" id="GO:0030425">
    <property type="term" value="C:dendrite"/>
    <property type="evidence" value="ECO:0007669"/>
    <property type="project" value="TreeGrafter"/>
</dbReference>
<dbReference type="GO" id="GO:0030594">
    <property type="term" value="F:neurotransmitter receptor activity"/>
    <property type="evidence" value="ECO:0007669"/>
    <property type="project" value="TreeGrafter"/>
</dbReference>
<keyword evidence="3 9" id="KW-0812">Transmembrane</keyword>
<dbReference type="EMBL" id="VSWD01000001">
    <property type="protein sequence ID" value="KAK3108113.1"/>
    <property type="molecule type" value="Genomic_DNA"/>
</dbReference>
<dbReference type="GO" id="GO:0005886">
    <property type="term" value="C:plasma membrane"/>
    <property type="evidence" value="ECO:0007669"/>
    <property type="project" value="UniProtKB-SubCell"/>
</dbReference>
<feature type="transmembrane region" description="Helical" evidence="9">
    <location>
        <begin position="303"/>
        <end position="324"/>
    </location>
</feature>
<dbReference type="PROSITE" id="PS50262">
    <property type="entry name" value="G_PROTEIN_RECEP_F1_2"/>
    <property type="match status" value="1"/>
</dbReference>
<dbReference type="GO" id="GO:0007268">
    <property type="term" value="P:chemical synaptic transmission"/>
    <property type="evidence" value="ECO:0007669"/>
    <property type="project" value="TreeGrafter"/>
</dbReference>
<accession>A0AA89CAH0</accession>
<dbReference type="AlphaFoldDB" id="A0AA89CAH0"/>
<dbReference type="PRINTS" id="PR00237">
    <property type="entry name" value="GPCRRHODOPSN"/>
</dbReference>
<dbReference type="Pfam" id="PF00001">
    <property type="entry name" value="7tm_1"/>
    <property type="match status" value="1"/>
</dbReference>
<gene>
    <name evidence="11" type="ORF">FSP39_001468</name>
</gene>